<feature type="compositionally biased region" description="Pro residues" evidence="1">
    <location>
        <begin position="557"/>
        <end position="568"/>
    </location>
</feature>
<dbReference type="PANTHER" id="PTHR34958">
    <property type="entry name" value="CONDITIONAL LOSS-OF-GROWTH 1"/>
    <property type="match status" value="1"/>
</dbReference>
<name>A0A8J4BLL9_9CHLO</name>
<evidence type="ECO:0000313" key="3">
    <source>
        <dbReference type="Proteomes" id="UP000747399"/>
    </source>
</evidence>
<feature type="compositionally biased region" description="Low complexity" evidence="1">
    <location>
        <begin position="120"/>
        <end position="136"/>
    </location>
</feature>
<dbReference type="Proteomes" id="UP000747399">
    <property type="component" value="Unassembled WGS sequence"/>
</dbReference>
<protein>
    <submittedName>
        <fullName evidence="2">Uncharacterized protein</fullName>
    </submittedName>
</protein>
<feature type="region of interest" description="Disordered" evidence="1">
    <location>
        <begin position="333"/>
        <end position="377"/>
    </location>
</feature>
<feature type="compositionally biased region" description="Low complexity" evidence="1">
    <location>
        <begin position="1424"/>
        <end position="1433"/>
    </location>
</feature>
<feature type="region of interest" description="Disordered" evidence="1">
    <location>
        <begin position="1161"/>
        <end position="1183"/>
    </location>
</feature>
<sequence length="1573" mass="163117">MPLPPALARAITDSTSTSGAYPPAEVLRSLEVYLADPRSTDAVYEGLVHRACAEPLSLPLVEKVVGLLKAYLLKYVPSQDVLHGLIEFSSKVSELPRLSPGGRKAVAYVKSCLRQLGGERVSSSRGVRGSSNSLGNMSAGRSREDLPRLGTNGQSTDGRVTAMKVSVSNSALGRANDRYAAVDALPSPTDADPGPGSGQMLAWLRHSDGRNTIGYQDIRLPQGSYRVEPPWAVPSRPLLLPPTPPGVTSAHARSWLQHLPDLAQRVTMAAPVPDMATSSSSGAAGFSAAAPSVPLSLSGAPPISLATIHRCVLDLEEQDISRHITEVLGEARAEAQQLQPATPRPRQQRGRGGLHGGGAGREGPSAKRSRPPRLLFHHPPYNRAEHLPLMEADVSVVVEAVCGVRAASAMAAVMGPLHEREATNVNGQAEGMWQAAFEEDGEFGQICGGILVKLLVDMWTRAEPQDFFVIVLRMLCRALRSAQPCTRARAFDVLYNLYIHGAMLRTDAEEAALTAAAAETVTGAGGVQMPWQVCASAPVSPFVTGADVGGGVQTPHPAVPRGPGPSTPAPSTSEPQMPGAVPGFVKPGYHQVTSHSLGLQGSALLDSTGELPGMPSGPSGSRTGLKPGGEGAGTKQHVRKDSGVMRLPPPPPSPVASPGVQVTARGGAPSATSGSKADITSGYDRWLRALLFRLLFELQQTLEDSEEVWRAAMGCLAQMCSHGGYWVAAWVQHMPPSALSCLLRAACNFNWSQELYAQLLKLVPCVLTRSSDAAAAGPASAGGAGSLPSPGSAKPLESAFAAPAALKSAVAAAADDAAAAATRGAAEMEEMRRRLAEFGGMHELLFHFVRAPTPDSRTSLLTSLVQCCVEAPGGAATSSVSVSGSGDQQMHGTRSPRTSGSPGSRGLEGGGGPVGVLAVFQSLHLDSVCLALRAAVERPWQGMSSRLADVLASTNLDLGGAGTNPVSPSGSVSASAEYPLSAMHTLTPGFASPIAVRALLRPLLENLEACCVDSMTLPQVGEMRAHIDVSVAHIAGASNVDAASPPTVTAAAVTAAWRCFKDVCNIDKRQARVVAVQWLHKLLSAACRACQGQILLLSPLTLKTSPEASRLAAATSPSTGPNSPRALWNTALADALLHVVREAPQGCELLMKAITRTAADLKSTTGPTSDLPGSMSPRLATASPHGPAAAAAAGVTGEEVTLVACRRVMWLYYVGLQWMLQCGSAEARMPTVVDLADVVLAGLLQPDPAAEALQAASAVVGPSGSATAIATANKPPSGGAAYGAGRAAAGGTSSGGGVPHSQLMPAGMQQGQQQHPLAAAVQEPGGGMLISQQLIAGLLAFDPDALACTPPELLVTLLQQCSQNLHDMGVRSGGTGSHAGAPGEPDSAETVAARAGGQAGFRSMHRGFLGRPCGMEGMVAAAARGSGDGASNSERPKAMPLRASGSSGGAGGGGGGGGGEAALSGAAVGPWQDDWQDRRLALLLLLIARCSLDPEAFAKYSLSHVIKAQLSCDDLRCRYYAGVYLLKHWMLNQHDKYWRTLRHIIGTAQQLNDERLLDNPYLQMRTMLNVDHV</sequence>
<feature type="region of interest" description="Disordered" evidence="1">
    <location>
        <begin position="1424"/>
        <end position="1459"/>
    </location>
</feature>
<proteinExistence type="predicted"/>
<keyword evidence="3" id="KW-1185">Reference proteome</keyword>
<feature type="compositionally biased region" description="Low complexity" evidence="1">
    <location>
        <begin position="335"/>
        <end position="345"/>
    </location>
</feature>
<accession>A0A8J4BLL9</accession>
<feature type="region of interest" description="Disordered" evidence="1">
    <location>
        <begin position="120"/>
        <end position="157"/>
    </location>
</feature>
<feature type="region of interest" description="Disordered" evidence="1">
    <location>
        <begin position="546"/>
        <end position="589"/>
    </location>
</feature>
<feature type="compositionally biased region" description="Low complexity" evidence="1">
    <location>
        <begin position="875"/>
        <end position="905"/>
    </location>
</feature>
<feature type="compositionally biased region" description="Gly residues" evidence="1">
    <location>
        <begin position="350"/>
        <end position="361"/>
    </location>
</feature>
<dbReference type="PANTHER" id="PTHR34958:SF1">
    <property type="entry name" value="ARMADILLO-LIKE HELICAL DOMAIN-CONTAINING PROTEIN"/>
    <property type="match status" value="1"/>
</dbReference>
<comment type="caution">
    <text evidence="2">The sequence shown here is derived from an EMBL/GenBank/DDBJ whole genome shotgun (WGS) entry which is preliminary data.</text>
</comment>
<organism evidence="2 3">
    <name type="scientific">Volvox africanus</name>
    <dbReference type="NCBI Taxonomy" id="51714"/>
    <lineage>
        <taxon>Eukaryota</taxon>
        <taxon>Viridiplantae</taxon>
        <taxon>Chlorophyta</taxon>
        <taxon>core chlorophytes</taxon>
        <taxon>Chlorophyceae</taxon>
        <taxon>CS clade</taxon>
        <taxon>Chlamydomonadales</taxon>
        <taxon>Volvocaceae</taxon>
        <taxon>Volvox</taxon>
    </lineage>
</organism>
<feature type="compositionally biased region" description="Gly residues" evidence="1">
    <location>
        <begin position="1446"/>
        <end position="1459"/>
    </location>
</feature>
<feature type="region of interest" description="Disordered" evidence="1">
    <location>
        <begin position="603"/>
        <end position="676"/>
    </location>
</feature>
<feature type="region of interest" description="Disordered" evidence="1">
    <location>
        <begin position="875"/>
        <end position="908"/>
    </location>
</feature>
<dbReference type="EMBL" id="BNCO01000063">
    <property type="protein sequence ID" value="GIL64142.1"/>
    <property type="molecule type" value="Genomic_DNA"/>
</dbReference>
<feature type="region of interest" description="Disordered" evidence="1">
    <location>
        <begin position="1369"/>
        <end position="1391"/>
    </location>
</feature>
<reference evidence="2" key="1">
    <citation type="journal article" date="2021" name="Proc. Natl. Acad. Sci. U.S.A.">
        <title>Three genomes in the algal genus Volvox reveal the fate of a haploid sex-determining region after a transition to homothallism.</title>
        <authorList>
            <person name="Yamamoto K."/>
            <person name="Hamaji T."/>
            <person name="Kawai-Toyooka H."/>
            <person name="Matsuzaki R."/>
            <person name="Takahashi F."/>
            <person name="Nishimura Y."/>
            <person name="Kawachi M."/>
            <person name="Noguchi H."/>
            <person name="Minakuchi Y."/>
            <person name="Umen J.G."/>
            <person name="Toyoda A."/>
            <person name="Nozaki H."/>
        </authorList>
    </citation>
    <scope>NUCLEOTIDE SEQUENCE</scope>
    <source>
        <strain evidence="2">NIES-3780</strain>
    </source>
</reference>
<evidence type="ECO:0000313" key="2">
    <source>
        <dbReference type="EMBL" id="GIL64142.1"/>
    </source>
</evidence>
<gene>
    <name evidence="2" type="ORF">Vafri_18102</name>
</gene>
<evidence type="ECO:0000256" key="1">
    <source>
        <dbReference type="SAM" id="MobiDB-lite"/>
    </source>
</evidence>